<evidence type="ECO:0000313" key="4">
    <source>
        <dbReference type="Proteomes" id="UP000230869"/>
    </source>
</evidence>
<organism evidence="3 4">
    <name type="scientific">Candidatus Falkowbacteria bacterium CG11_big_fil_rev_8_21_14_0_20_39_10</name>
    <dbReference type="NCBI Taxonomy" id="1974570"/>
    <lineage>
        <taxon>Bacteria</taxon>
        <taxon>Candidatus Falkowiibacteriota</taxon>
    </lineage>
</organism>
<name>A0A2M6KA19_9BACT</name>
<evidence type="ECO:0000313" key="3">
    <source>
        <dbReference type="EMBL" id="PIR13825.1"/>
    </source>
</evidence>
<evidence type="ECO:0000256" key="1">
    <source>
        <dbReference type="SAM" id="MobiDB-lite"/>
    </source>
</evidence>
<sequence length="206" mass="23453">MNRKALGILIILVGLIIIAGIIYFIFFYNSNKEEVESQPLPVKQTEESVQTENKLPEEKTSLPDVKKPATAAPIQRDVNGEELKRMAGSFAERFGSYSNHSSYSNIYDLQIFMSENMKSWADKFVSDARAKQKPGDIYYGISTRAIHEEINNFDDEAGRAEIIVNTQRRESTGTMGNNNTFYQDVSINFIKENSLWKVDSAYWADK</sequence>
<keyword evidence="2" id="KW-1133">Transmembrane helix</keyword>
<dbReference type="AlphaFoldDB" id="A0A2M6KA19"/>
<dbReference type="Proteomes" id="UP000230869">
    <property type="component" value="Unassembled WGS sequence"/>
</dbReference>
<comment type="caution">
    <text evidence="3">The sequence shown here is derived from an EMBL/GenBank/DDBJ whole genome shotgun (WGS) entry which is preliminary data.</text>
</comment>
<dbReference type="EMBL" id="PCWW01000016">
    <property type="protein sequence ID" value="PIR13825.1"/>
    <property type="molecule type" value="Genomic_DNA"/>
</dbReference>
<protein>
    <submittedName>
        <fullName evidence="3">Uncharacterized protein</fullName>
    </submittedName>
</protein>
<accession>A0A2M6KA19</accession>
<evidence type="ECO:0000256" key="2">
    <source>
        <dbReference type="SAM" id="Phobius"/>
    </source>
</evidence>
<keyword evidence="2" id="KW-0472">Membrane</keyword>
<feature type="transmembrane region" description="Helical" evidence="2">
    <location>
        <begin position="6"/>
        <end position="28"/>
    </location>
</feature>
<proteinExistence type="predicted"/>
<feature type="region of interest" description="Disordered" evidence="1">
    <location>
        <begin position="37"/>
        <end position="73"/>
    </location>
</feature>
<feature type="compositionally biased region" description="Basic and acidic residues" evidence="1">
    <location>
        <begin position="54"/>
        <end position="67"/>
    </location>
</feature>
<keyword evidence="2" id="KW-0812">Transmembrane</keyword>
<gene>
    <name evidence="3" type="ORF">COV49_00900</name>
</gene>
<reference evidence="3 4" key="1">
    <citation type="submission" date="2017-09" db="EMBL/GenBank/DDBJ databases">
        <title>Depth-based differentiation of microbial function through sediment-hosted aquifers and enrichment of novel symbionts in the deep terrestrial subsurface.</title>
        <authorList>
            <person name="Probst A.J."/>
            <person name="Ladd B."/>
            <person name="Jarett J.K."/>
            <person name="Geller-Mcgrath D.E."/>
            <person name="Sieber C.M."/>
            <person name="Emerson J.B."/>
            <person name="Anantharaman K."/>
            <person name="Thomas B.C."/>
            <person name="Malmstrom R."/>
            <person name="Stieglmeier M."/>
            <person name="Klingl A."/>
            <person name="Woyke T."/>
            <person name="Ryan C.M."/>
            <person name="Banfield J.F."/>
        </authorList>
    </citation>
    <scope>NUCLEOTIDE SEQUENCE [LARGE SCALE GENOMIC DNA]</scope>
    <source>
        <strain evidence="3">CG11_big_fil_rev_8_21_14_0_20_39_10</strain>
    </source>
</reference>